<protein>
    <recommendedName>
        <fullName evidence="5">Protein kinase domain-containing protein</fullName>
    </recommendedName>
</protein>
<organism evidence="6 7">
    <name type="scientific">Tritrichomonas musculus</name>
    <dbReference type="NCBI Taxonomy" id="1915356"/>
    <lineage>
        <taxon>Eukaryota</taxon>
        <taxon>Metamonada</taxon>
        <taxon>Parabasalia</taxon>
        <taxon>Tritrichomonadida</taxon>
        <taxon>Tritrichomonadidae</taxon>
        <taxon>Tritrichomonas</taxon>
    </lineage>
</organism>
<evidence type="ECO:0000256" key="1">
    <source>
        <dbReference type="ARBA" id="ARBA00022741"/>
    </source>
</evidence>
<keyword evidence="7" id="KW-1185">Reference proteome</keyword>
<evidence type="ECO:0000259" key="5">
    <source>
        <dbReference type="PROSITE" id="PS50011"/>
    </source>
</evidence>
<dbReference type="Pfam" id="PF00069">
    <property type="entry name" value="Pkinase"/>
    <property type="match status" value="2"/>
</dbReference>
<feature type="coiled-coil region" evidence="4">
    <location>
        <begin position="310"/>
        <end position="337"/>
    </location>
</feature>
<keyword evidence="1 3" id="KW-0547">Nucleotide-binding</keyword>
<dbReference type="Proteomes" id="UP001470230">
    <property type="component" value="Unassembled WGS sequence"/>
</dbReference>
<dbReference type="InterPro" id="IPR008271">
    <property type="entry name" value="Ser/Thr_kinase_AS"/>
</dbReference>
<comment type="caution">
    <text evidence="6">The sequence shown here is derived from an EMBL/GenBank/DDBJ whole genome shotgun (WGS) entry which is preliminary data.</text>
</comment>
<dbReference type="InterPro" id="IPR051681">
    <property type="entry name" value="Ser/Thr_Kinases-Pseudokinases"/>
</dbReference>
<dbReference type="PROSITE" id="PS00107">
    <property type="entry name" value="PROTEIN_KINASE_ATP"/>
    <property type="match status" value="1"/>
</dbReference>
<dbReference type="Gene3D" id="3.30.200.20">
    <property type="entry name" value="Phosphorylase Kinase, domain 1"/>
    <property type="match status" value="1"/>
</dbReference>
<dbReference type="InterPro" id="IPR017441">
    <property type="entry name" value="Protein_kinase_ATP_BS"/>
</dbReference>
<gene>
    <name evidence="6" type="ORF">M9Y10_017398</name>
</gene>
<keyword evidence="4" id="KW-0175">Coiled coil</keyword>
<reference evidence="6 7" key="1">
    <citation type="submission" date="2024-04" db="EMBL/GenBank/DDBJ databases">
        <title>Tritrichomonas musculus Genome.</title>
        <authorList>
            <person name="Alves-Ferreira E."/>
            <person name="Grigg M."/>
            <person name="Lorenzi H."/>
            <person name="Galac M."/>
        </authorList>
    </citation>
    <scope>NUCLEOTIDE SEQUENCE [LARGE SCALE GENOMIC DNA]</scope>
    <source>
        <strain evidence="6 7">EAF2021</strain>
    </source>
</reference>
<dbReference type="Gene3D" id="1.10.510.10">
    <property type="entry name" value="Transferase(Phosphotransferase) domain 1"/>
    <property type="match status" value="2"/>
</dbReference>
<dbReference type="PANTHER" id="PTHR44329">
    <property type="entry name" value="SERINE/THREONINE-PROTEIN KINASE TNNI3K-RELATED"/>
    <property type="match status" value="1"/>
</dbReference>
<evidence type="ECO:0000313" key="6">
    <source>
        <dbReference type="EMBL" id="KAK8852423.1"/>
    </source>
</evidence>
<feature type="domain" description="Protein kinase" evidence="5">
    <location>
        <begin position="12"/>
        <end position="283"/>
    </location>
</feature>
<dbReference type="SUPFAM" id="SSF56112">
    <property type="entry name" value="Protein kinase-like (PK-like)"/>
    <property type="match status" value="2"/>
</dbReference>
<dbReference type="SMART" id="SM00220">
    <property type="entry name" value="S_TKc"/>
    <property type="match status" value="2"/>
</dbReference>
<dbReference type="PROSITE" id="PS50011">
    <property type="entry name" value="PROTEIN_KINASE_DOM"/>
    <property type="match status" value="2"/>
</dbReference>
<feature type="binding site" evidence="3">
    <location>
        <position position="41"/>
    </location>
    <ligand>
        <name>ATP</name>
        <dbReference type="ChEBI" id="CHEBI:30616"/>
    </ligand>
</feature>
<evidence type="ECO:0000313" key="7">
    <source>
        <dbReference type="Proteomes" id="UP001470230"/>
    </source>
</evidence>
<sequence>MLDDILINDNDYKIGDLIGTGDSGYVYEAIDNKTKQKVAIKFIANEDDDLSAKIPRSVSVFHQLKLPGTIKILGYSGPTNNDQRFAIVSEFAKNGSIAELKTKYIESNGAIHDKMNPTVRSKIFFGVAATMKQLHKHNAIYRVLRLENVVLDDNLEPKLLHCIFQKFITDPKKMMGGIGLIFAQAPEVFNGEHETYSFPVDVYAYAFFLYCMFTNQIKISGQSIERMPSIKLMFKINSGIRLDRPVNIPDHYWELIEKCWQGDYAKRPTFDEIVEILKDDKYALEEFGMKTDLKILHEYQKRIDPIPGSLSSNSILVDQLQKENKELTEKIKKYESILQFASPSLISKDNYIIDESDEESHKVVLKIGEGATSVTYKVIDTKTSIFMCKKILKESSSSFNDLKNAIKEFEVLYSLNHPCICRVIGMNTSEKLRDSNIDEDQDITTVAIFLEYLTYSLKDQLKKQIDNTLKVRIVIDIVHAMRYIHKKGLIHRDLKIENIMLNSVFEAKVVDFGLVRIHESLSDDYSFVNESMTKGVGTLAYMSPEMIGEKDYDYKTDVYSFGVVLYYIFVGNLPKYSITDKTNNKPFPLPSQSSSISSLCIDIIKKCTKHNPLDRPSFDDILNDLRKNNYSLADYVDQSIISRRDNEIELFETK</sequence>
<name>A0ABR2HTH9_9EUKA</name>
<dbReference type="PROSITE" id="PS00108">
    <property type="entry name" value="PROTEIN_KINASE_ST"/>
    <property type="match status" value="1"/>
</dbReference>
<dbReference type="EMBL" id="JAPFFF010000023">
    <property type="protein sequence ID" value="KAK8852423.1"/>
    <property type="molecule type" value="Genomic_DNA"/>
</dbReference>
<accession>A0ABR2HTH9</accession>
<dbReference type="InterPro" id="IPR011009">
    <property type="entry name" value="Kinase-like_dom_sf"/>
</dbReference>
<evidence type="ECO:0000256" key="2">
    <source>
        <dbReference type="ARBA" id="ARBA00022840"/>
    </source>
</evidence>
<keyword evidence="2 3" id="KW-0067">ATP-binding</keyword>
<feature type="domain" description="Protein kinase" evidence="5">
    <location>
        <begin position="361"/>
        <end position="631"/>
    </location>
</feature>
<dbReference type="InterPro" id="IPR000719">
    <property type="entry name" value="Prot_kinase_dom"/>
</dbReference>
<proteinExistence type="predicted"/>
<evidence type="ECO:0000256" key="3">
    <source>
        <dbReference type="PROSITE-ProRule" id="PRU10141"/>
    </source>
</evidence>
<evidence type="ECO:0000256" key="4">
    <source>
        <dbReference type="SAM" id="Coils"/>
    </source>
</evidence>